<proteinExistence type="predicted"/>
<evidence type="ECO:0000313" key="1">
    <source>
        <dbReference type="EMBL" id="RMX69058.1"/>
    </source>
</evidence>
<accession>A0A3M6VQB1</accession>
<reference evidence="1 2" key="1">
    <citation type="submission" date="2018-06" db="EMBL/GenBank/DDBJ databases">
        <title>Comparative genomics of downy mildews reveals potential adaptations to biotrophy.</title>
        <authorList>
            <person name="Fletcher K."/>
            <person name="Klosterman S.J."/>
            <person name="Derevnina L."/>
            <person name="Martin F."/>
            <person name="Koike S."/>
            <person name="Reyes Chin-Wo S."/>
            <person name="Mou B."/>
            <person name="Michelmore R."/>
        </authorList>
    </citation>
    <scope>NUCLEOTIDE SEQUENCE [LARGE SCALE GENOMIC DNA]</scope>
    <source>
        <strain evidence="1 2">R14</strain>
    </source>
</reference>
<organism evidence="1 2">
    <name type="scientific">Peronospora effusa</name>
    <dbReference type="NCBI Taxonomy" id="542832"/>
    <lineage>
        <taxon>Eukaryota</taxon>
        <taxon>Sar</taxon>
        <taxon>Stramenopiles</taxon>
        <taxon>Oomycota</taxon>
        <taxon>Peronosporomycetes</taxon>
        <taxon>Peronosporales</taxon>
        <taxon>Peronosporaceae</taxon>
        <taxon>Peronospora</taxon>
    </lineage>
</organism>
<dbReference type="AlphaFoldDB" id="A0A3M6VQB1"/>
<dbReference type="EMBL" id="QLLG01000039">
    <property type="protein sequence ID" value="RMX69058.1"/>
    <property type="molecule type" value="Genomic_DNA"/>
</dbReference>
<gene>
    <name evidence="1" type="ORF">DD238_005580</name>
</gene>
<protein>
    <submittedName>
        <fullName evidence="1">Uncharacterized protein</fullName>
    </submittedName>
</protein>
<evidence type="ECO:0000313" key="2">
    <source>
        <dbReference type="Proteomes" id="UP000282087"/>
    </source>
</evidence>
<name>A0A3M6VQB1_9STRA</name>
<dbReference type="Proteomes" id="UP000282087">
    <property type="component" value="Unassembled WGS sequence"/>
</dbReference>
<sequence length="59" mass="6819">MDNVNAITARGFLYRLGKILSKKVAKPTAMKTVAYDWKSVKDSDNMFRLEKLVKWNVDL</sequence>
<keyword evidence="2" id="KW-1185">Reference proteome</keyword>
<comment type="caution">
    <text evidence="1">The sequence shown here is derived from an EMBL/GenBank/DDBJ whole genome shotgun (WGS) entry which is preliminary data.</text>
</comment>